<evidence type="ECO:0000256" key="2">
    <source>
        <dbReference type="ARBA" id="ARBA00005019"/>
    </source>
</evidence>
<evidence type="ECO:0000256" key="4">
    <source>
        <dbReference type="ARBA" id="ARBA00022642"/>
    </source>
</evidence>
<dbReference type="NCBIfam" id="TIGR00482">
    <property type="entry name" value="nicotinate (nicotinamide) nucleotide adenylyltransferase"/>
    <property type="match status" value="1"/>
</dbReference>
<dbReference type="Proteomes" id="UP000198307">
    <property type="component" value="Unassembled WGS sequence"/>
</dbReference>
<dbReference type="SUPFAM" id="SSF52374">
    <property type="entry name" value="Nucleotidylyl transferase"/>
    <property type="match status" value="1"/>
</dbReference>
<proteinExistence type="inferred from homology"/>
<protein>
    <recommendedName>
        <fullName evidence="11">Probable nicotinate-nucleotide adenylyltransferase</fullName>
        <ecNumber evidence="11">2.7.7.18</ecNumber>
    </recommendedName>
    <alternativeName>
        <fullName evidence="11">Deamido-NAD(+) diphosphorylase</fullName>
    </alternativeName>
    <alternativeName>
        <fullName evidence="11">Deamido-NAD(+) pyrophosphorylase</fullName>
    </alternativeName>
    <alternativeName>
        <fullName evidence="11">Nicotinate mononucleotide adenylyltransferase</fullName>
        <shortName evidence="11">NaMN adenylyltransferase</shortName>
    </alternativeName>
</protein>
<evidence type="ECO:0000256" key="5">
    <source>
        <dbReference type="ARBA" id="ARBA00022679"/>
    </source>
</evidence>
<keyword evidence="9 11" id="KW-0520">NAD</keyword>
<sequence>MATSGLKIGLLGGSFDPAHSGHLHISKVALNRFGLDRVWWLVSPGNPLKAHGPAPVEIRLAAARMASDSPRIIVTDIETRLGTRMTADTIAGLRHLYHDVNFVWLMGSDNLCQFHRWDRWREIARSVPIGVLARPGSRNAARHAPAAQMMRRWRLPQAEAATLVTRKAPAWVLINLPMTPESSTAIRKRNGMIRGRKDT</sequence>
<dbReference type="InterPro" id="IPR005248">
    <property type="entry name" value="NadD/NMNAT"/>
</dbReference>
<dbReference type="GO" id="GO:0009435">
    <property type="term" value="P:NAD+ biosynthetic process"/>
    <property type="evidence" value="ECO:0007669"/>
    <property type="project" value="UniProtKB-UniRule"/>
</dbReference>
<evidence type="ECO:0000256" key="1">
    <source>
        <dbReference type="ARBA" id="ARBA00002324"/>
    </source>
</evidence>
<dbReference type="CDD" id="cd02165">
    <property type="entry name" value="NMNAT"/>
    <property type="match status" value="1"/>
</dbReference>
<comment type="function">
    <text evidence="1 11">Catalyzes the reversible adenylation of nicotinate mononucleotide (NaMN) to nicotinic acid adenine dinucleotide (NaAD).</text>
</comment>
<comment type="pathway">
    <text evidence="2 11">Cofactor biosynthesis; NAD(+) biosynthesis; deamido-NAD(+) from nicotinate D-ribonucleotide: step 1/1.</text>
</comment>
<dbReference type="GO" id="GO:0005524">
    <property type="term" value="F:ATP binding"/>
    <property type="evidence" value="ECO:0007669"/>
    <property type="project" value="UniProtKB-KW"/>
</dbReference>
<accession>A0A239PQL9</accession>
<keyword evidence="5 11" id="KW-0808">Transferase</keyword>
<name>A0A239PQL9_9RHOB</name>
<evidence type="ECO:0000256" key="9">
    <source>
        <dbReference type="ARBA" id="ARBA00023027"/>
    </source>
</evidence>
<comment type="catalytic activity">
    <reaction evidence="10 11">
        <text>nicotinate beta-D-ribonucleotide + ATP + H(+) = deamido-NAD(+) + diphosphate</text>
        <dbReference type="Rhea" id="RHEA:22860"/>
        <dbReference type="ChEBI" id="CHEBI:15378"/>
        <dbReference type="ChEBI" id="CHEBI:30616"/>
        <dbReference type="ChEBI" id="CHEBI:33019"/>
        <dbReference type="ChEBI" id="CHEBI:57502"/>
        <dbReference type="ChEBI" id="CHEBI:58437"/>
        <dbReference type="EC" id="2.7.7.18"/>
    </reaction>
</comment>
<evidence type="ECO:0000256" key="10">
    <source>
        <dbReference type="ARBA" id="ARBA00048721"/>
    </source>
</evidence>
<dbReference type="Gene3D" id="3.40.50.620">
    <property type="entry name" value="HUPs"/>
    <property type="match status" value="1"/>
</dbReference>
<reference evidence="13 14" key="1">
    <citation type="submission" date="2017-07" db="EMBL/GenBank/DDBJ databases">
        <authorList>
            <person name="Sun Z.S."/>
            <person name="Albrecht U."/>
            <person name="Echele G."/>
            <person name="Lee C.C."/>
        </authorList>
    </citation>
    <scope>NUCLEOTIDE SEQUENCE [LARGE SCALE GENOMIC DNA]</scope>
    <source>
        <strain evidence="13 14">DSM 14827</strain>
    </source>
</reference>
<dbReference type="PANTHER" id="PTHR39321">
    <property type="entry name" value="NICOTINATE-NUCLEOTIDE ADENYLYLTRANSFERASE-RELATED"/>
    <property type="match status" value="1"/>
</dbReference>
<dbReference type="PANTHER" id="PTHR39321:SF3">
    <property type="entry name" value="PHOSPHOPANTETHEINE ADENYLYLTRANSFERASE"/>
    <property type="match status" value="1"/>
</dbReference>
<evidence type="ECO:0000313" key="13">
    <source>
        <dbReference type="EMBL" id="SNT72604.1"/>
    </source>
</evidence>
<dbReference type="HAMAP" id="MF_00244">
    <property type="entry name" value="NaMN_adenylyltr"/>
    <property type="match status" value="1"/>
</dbReference>
<dbReference type="UniPathway" id="UPA00253">
    <property type="reaction ID" value="UER00332"/>
</dbReference>
<evidence type="ECO:0000256" key="6">
    <source>
        <dbReference type="ARBA" id="ARBA00022695"/>
    </source>
</evidence>
<evidence type="ECO:0000256" key="3">
    <source>
        <dbReference type="ARBA" id="ARBA00009014"/>
    </source>
</evidence>
<dbReference type="GO" id="GO:0004515">
    <property type="term" value="F:nicotinate-nucleotide adenylyltransferase activity"/>
    <property type="evidence" value="ECO:0007669"/>
    <property type="project" value="UniProtKB-UniRule"/>
</dbReference>
<keyword evidence="14" id="KW-1185">Reference proteome</keyword>
<feature type="domain" description="Cytidyltransferase-like" evidence="12">
    <location>
        <begin position="10"/>
        <end position="189"/>
    </location>
</feature>
<gene>
    <name evidence="11" type="primary">nadD</name>
    <name evidence="13" type="ORF">SAMN05444959_103102</name>
</gene>
<dbReference type="Pfam" id="PF01467">
    <property type="entry name" value="CTP_transf_like"/>
    <property type="match status" value="1"/>
</dbReference>
<keyword evidence="7 11" id="KW-0547">Nucleotide-binding</keyword>
<dbReference type="AlphaFoldDB" id="A0A239PQL9"/>
<evidence type="ECO:0000256" key="7">
    <source>
        <dbReference type="ARBA" id="ARBA00022741"/>
    </source>
</evidence>
<dbReference type="InterPro" id="IPR004821">
    <property type="entry name" value="Cyt_trans-like"/>
</dbReference>
<comment type="similarity">
    <text evidence="3 11">Belongs to the NadD family.</text>
</comment>
<dbReference type="InterPro" id="IPR014729">
    <property type="entry name" value="Rossmann-like_a/b/a_fold"/>
</dbReference>
<evidence type="ECO:0000259" key="12">
    <source>
        <dbReference type="Pfam" id="PF01467"/>
    </source>
</evidence>
<dbReference type="EMBL" id="FZQB01000003">
    <property type="protein sequence ID" value="SNT72604.1"/>
    <property type="molecule type" value="Genomic_DNA"/>
</dbReference>
<evidence type="ECO:0000313" key="14">
    <source>
        <dbReference type="Proteomes" id="UP000198307"/>
    </source>
</evidence>
<evidence type="ECO:0000256" key="8">
    <source>
        <dbReference type="ARBA" id="ARBA00022840"/>
    </source>
</evidence>
<keyword evidence="4 11" id="KW-0662">Pyridine nucleotide biosynthesis</keyword>
<keyword evidence="8 11" id="KW-0067">ATP-binding</keyword>
<evidence type="ECO:0000256" key="11">
    <source>
        <dbReference type="HAMAP-Rule" id="MF_00244"/>
    </source>
</evidence>
<organism evidence="13 14">
    <name type="scientific">Paracoccus seriniphilus</name>
    <dbReference type="NCBI Taxonomy" id="184748"/>
    <lineage>
        <taxon>Bacteria</taxon>
        <taxon>Pseudomonadati</taxon>
        <taxon>Pseudomonadota</taxon>
        <taxon>Alphaproteobacteria</taxon>
        <taxon>Rhodobacterales</taxon>
        <taxon>Paracoccaceae</taxon>
        <taxon>Paracoccus</taxon>
    </lineage>
</organism>
<dbReference type="EC" id="2.7.7.18" evidence="11"/>
<dbReference type="NCBIfam" id="NF000843">
    <property type="entry name" value="PRK00071.2-2"/>
    <property type="match status" value="1"/>
</dbReference>
<keyword evidence="6 11" id="KW-0548">Nucleotidyltransferase</keyword>